<dbReference type="Gene3D" id="1.10.10.10">
    <property type="entry name" value="Winged helix-like DNA-binding domain superfamily/Winged helix DNA-binding domain"/>
    <property type="match status" value="1"/>
</dbReference>
<feature type="domain" description="RNA polymerase sigma-70 region 2" evidence="4">
    <location>
        <begin position="23"/>
        <end position="89"/>
    </location>
</feature>
<protein>
    <recommendedName>
        <fullName evidence="4">RNA polymerase sigma-70 region 2 domain-containing protein</fullName>
    </recommendedName>
</protein>
<dbReference type="InterPro" id="IPR007627">
    <property type="entry name" value="RNA_pol_sigma70_r2"/>
</dbReference>
<keyword evidence="2" id="KW-0731">Sigma factor</keyword>
<evidence type="ECO:0000256" key="2">
    <source>
        <dbReference type="ARBA" id="ARBA00023082"/>
    </source>
</evidence>
<dbReference type="InterPro" id="IPR014284">
    <property type="entry name" value="RNA_pol_sigma-70_dom"/>
</dbReference>
<sequence length="182" mass="21214">MMQGPARPKDHSTAKQQRFLSLFLRSEKEIFRYVGALVPSTADAEDIVQQTAIALWEKFDAYDAAQPFTPWACRFALNKARQWIERRQRWQALLASGLADQIEERREQLLPALECRLQHLENCLADLPVEQRRLIEGYYYRRATIENLAEVSGRSVAGTYKALHLPSFTFHEKPPRYRTLLH</sequence>
<dbReference type="PANTHER" id="PTHR43133">
    <property type="entry name" value="RNA POLYMERASE ECF-TYPE SIGMA FACTO"/>
    <property type="match status" value="1"/>
</dbReference>
<proteinExistence type="predicted"/>
<dbReference type="Pfam" id="PF04542">
    <property type="entry name" value="Sigma70_r2"/>
    <property type="match status" value="1"/>
</dbReference>
<dbReference type="KEGG" id="vbh:CMV30_07415"/>
<dbReference type="AlphaFoldDB" id="A0A290Q5S8"/>
<dbReference type="OrthoDB" id="194771at2"/>
<dbReference type="GO" id="GO:0016987">
    <property type="term" value="F:sigma factor activity"/>
    <property type="evidence" value="ECO:0007669"/>
    <property type="project" value="UniProtKB-KW"/>
</dbReference>
<evidence type="ECO:0000256" key="3">
    <source>
        <dbReference type="ARBA" id="ARBA00023163"/>
    </source>
</evidence>
<keyword evidence="1" id="KW-0805">Transcription regulation</keyword>
<dbReference type="InterPro" id="IPR013325">
    <property type="entry name" value="RNA_pol_sigma_r2"/>
</dbReference>
<dbReference type="NCBIfam" id="TIGR02937">
    <property type="entry name" value="sigma70-ECF"/>
    <property type="match status" value="1"/>
</dbReference>
<dbReference type="Gene3D" id="1.10.1740.10">
    <property type="match status" value="1"/>
</dbReference>
<name>A0A290Q5S8_9BACT</name>
<evidence type="ECO:0000256" key="1">
    <source>
        <dbReference type="ARBA" id="ARBA00023015"/>
    </source>
</evidence>
<dbReference type="GO" id="GO:0006352">
    <property type="term" value="P:DNA-templated transcription initiation"/>
    <property type="evidence" value="ECO:0007669"/>
    <property type="project" value="InterPro"/>
</dbReference>
<reference evidence="5 6" key="1">
    <citation type="submission" date="2017-09" db="EMBL/GenBank/DDBJ databases">
        <title>Complete genome sequence of Verrucomicrobial strain HZ-65, isolated from freshwater.</title>
        <authorList>
            <person name="Choi A."/>
        </authorList>
    </citation>
    <scope>NUCLEOTIDE SEQUENCE [LARGE SCALE GENOMIC DNA]</scope>
    <source>
        <strain evidence="5 6">HZ-65</strain>
    </source>
</reference>
<dbReference type="PANTHER" id="PTHR43133:SF51">
    <property type="entry name" value="RNA POLYMERASE SIGMA FACTOR"/>
    <property type="match status" value="1"/>
</dbReference>
<keyword evidence="3" id="KW-0804">Transcription</keyword>
<dbReference type="InterPro" id="IPR036388">
    <property type="entry name" value="WH-like_DNA-bd_sf"/>
</dbReference>
<dbReference type="SUPFAM" id="SSF88946">
    <property type="entry name" value="Sigma2 domain of RNA polymerase sigma factors"/>
    <property type="match status" value="1"/>
</dbReference>
<dbReference type="EMBL" id="CP023344">
    <property type="protein sequence ID" value="ATC63793.1"/>
    <property type="molecule type" value="Genomic_DNA"/>
</dbReference>
<dbReference type="Proteomes" id="UP000217265">
    <property type="component" value="Chromosome"/>
</dbReference>
<evidence type="ECO:0000313" key="6">
    <source>
        <dbReference type="Proteomes" id="UP000217265"/>
    </source>
</evidence>
<evidence type="ECO:0000259" key="4">
    <source>
        <dbReference type="Pfam" id="PF04542"/>
    </source>
</evidence>
<organism evidence="5 6">
    <name type="scientific">Nibricoccus aquaticus</name>
    <dbReference type="NCBI Taxonomy" id="2576891"/>
    <lineage>
        <taxon>Bacteria</taxon>
        <taxon>Pseudomonadati</taxon>
        <taxon>Verrucomicrobiota</taxon>
        <taxon>Opitutia</taxon>
        <taxon>Opitutales</taxon>
        <taxon>Opitutaceae</taxon>
        <taxon>Nibricoccus</taxon>
    </lineage>
</organism>
<dbReference type="RefSeq" id="WP_096055425.1">
    <property type="nucleotide sequence ID" value="NZ_CP023344.1"/>
</dbReference>
<keyword evidence="6" id="KW-1185">Reference proteome</keyword>
<evidence type="ECO:0000313" key="5">
    <source>
        <dbReference type="EMBL" id="ATC63793.1"/>
    </source>
</evidence>
<gene>
    <name evidence="5" type="ORF">CMV30_07415</name>
</gene>
<dbReference type="InterPro" id="IPR039425">
    <property type="entry name" value="RNA_pol_sigma-70-like"/>
</dbReference>
<accession>A0A290Q5S8</accession>